<accession>A0A2P6S8H7</accession>
<dbReference type="InterPro" id="IPR012337">
    <property type="entry name" value="RNaseH-like_sf"/>
</dbReference>
<dbReference type="CDD" id="cd06222">
    <property type="entry name" value="RNase_H_like"/>
    <property type="match status" value="1"/>
</dbReference>
<comment type="caution">
    <text evidence="2">The sequence shown here is derived from an EMBL/GenBank/DDBJ whole genome shotgun (WGS) entry which is preliminary data.</text>
</comment>
<organism evidence="2 3">
    <name type="scientific">Rosa chinensis</name>
    <name type="common">China rose</name>
    <dbReference type="NCBI Taxonomy" id="74649"/>
    <lineage>
        <taxon>Eukaryota</taxon>
        <taxon>Viridiplantae</taxon>
        <taxon>Streptophyta</taxon>
        <taxon>Embryophyta</taxon>
        <taxon>Tracheophyta</taxon>
        <taxon>Spermatophyta</taxon>
        <taxon>Magnoliopsida</taxon>
        <taxon>eudicotyledons</taxon>
        <taxon>Gunneridae</taxon>
        <taxon>Pentapetalae</taxon>
        <taxon>rosids</taxon>
        <taxon>fabids</taxon>
        <taxon>Rosales</taxon>
        <taxon>Rosaceae</taxon>
        <taxon>Rosoideae</taxon>
        <taxon>Rosoideae incertae sedis</taxon>
        <taxon>Rosa</taxon>
    </lineage>
</organism>
<keyword evidence="3" id="KW-1185">Reference proteome</keyword>
<protein>
    <submittedName>
        <fullName evidence="2">Putative ribonuclease H-like domain-containing protein</fullName>
    </submittedName>
</protein>
<proteinExistence type="predicted"/>
<dbReference type="Pfam" id="PF13456">
    <property type="entry name" value="RVT_3"/>
    <property type="match status" value="1"/>
</dbReference>
<evidence type="ECO:0000259" key="1">
    <source>
        <dbReference type="Pfam" id="PF13456"/>
    </source>
</evidence>
<dbReference type="Proteomes" id="UP000238479">
    <property type="component" value="Chromosome 1"/>
</dbReference>
<sequence>MASASQCHHLLVECDSEVLVSLINHGVDELHPLKTIIDCCNSLRRQFWSCEITHVYREINQVADVLSKAGLDTDIGVMPPPQVMPSLMTCVKVLSASDM</sequence>
<evidence type="ECO:0000313" key="3">
    <source>
        <dbReference type="Proteomes" id="UP000238479"/>
    </source>
</evidence>
<dbReference type="PANTHER" id="PTHR47723:SF19">
    <property type="entry name" value="POLYNUCLEOTIDYL TRANSFERASE, RIBONUCLEASE H-LIKE SUPERFAMILY PROTEIN"/>
    <property type="match status" value="1"/>
</dbReference>
<dbReference type="STRING" id="74649.A0A2P6S8H7"/>
<name>A0A2P6S8H7_ROSCH</name>
<dbReference type="SUPFAM" id="SSF53098">
    <property type="entry name" value="Ribonuclease H-like"/>
    <property type="match status" value="1"/>
</dbReference>
<dbReference type="InterPro" id="IPR053151">
    <property type="entry name" value="RNase_H-like"/>
</dbReference>
<reference evidence="2 3" key="1">
    <citation type="journal article" date="2018" name="Nat. Genet.">
        <title>The Rosa genome provides new insights in the design of modern roses.</title>
        <authorList>
            <person name="Bendahmane M."/>
        </authorList>
    </citation>
    <scope>NUCLEOTIDE SEQUENCE [LARGE SCALE GENOMIC DNA]</scope>
    <source>
        <strain evidence="3">cv. Old Blush</strain>
    </source>
</reference>
<feature type="domain" description="RNase H type-1" evidence="1">
    <location>
        <begin position="2"/>
        <end position="69"/>
    </location>
</feature>
<dbReference type="GO" id="GO:0003676">
    <property type="term" value="F:nucleic acid binding"/>
    <property type="evidence" value="ECO:0007669"/>
    <property type="project" value="InterPro"/>
</dbReference>
<dbReference type="AlphaFoldDB" id="A0A2P6S8H7"/>
<gene>
    <name evidence="2" type="ORF">RchiOBHm_Chr1g0319821</name>
</gene>
<dbReference type="PANTHER" id="PTHR47723">
    <property type="entry name" value="OS05G0353850 PROTEIN"/>
    <property type="match status" value="1"/>
</dbReference>
<dbReference type="GO" id="GO:0004523">
    <property type="term" value="F:RNA-DNA hybrid ribonuclease activity"/>
    <property type="evidence" value="ECO:0007669"/>
    <property type="project" value="InterPro"/>
</dbReference>
<dbReference type="EMBL" id="PDCK01000039">
    <property type="protein sequence ID" value="PRQ55003.1"/>
    <property type="molecule type" value="Genomic_DNA"/>
</dbReference>
<dbReference type="InterPro" id="IPR002156">
    <property type="entry name" value="RNaseH_domain"/>
</dbReference>
<dbReference type="Gene3D" id="3.30.420.10">
    <property type="entry name" value="Ribonuclease H-like superfamily/Ribonuclease H"/>
    <property type="match status" value="1"/>
</dbReference>
<dbReference type="Gramene" id="PRQ55003">
    <property type="protein sequence ID" value="PRQ55003"/>
    <property type="gene ID" value="RchiOBHm_Chr1g0319821"/>
</dbReference>
<evidence type="ECO:0000313" key="2">
    <source>
        <dbReference type="EMBL" id="PRQ55003.1"/>
    </source>
</evidence>
<dbReference type="InterPro" id="IPR036397">
    <property type="entry name" value="RNaseH_sf"/>
</dbReference>
<dbReference type="InterPro" id="IPR044730">
    <property type="entry name" value="RNase_H-like_dom_plant"/>
</dbReference>
<dbReference type="OMA" id="FWSCEIT"/>